<keyword evidence="3" id="KW-1185">Reference proteome</keyword>
<dbReference type="EMBL" id="MWIP01000008">
    <property type="protein sequence ID" value="KAF1686118.1"/>
    <property type="molecule type" value="Genomic_DNA"/>
</dbReference>
<evidence type="ECO:0000313" key="2">
    <source>
        <dbReference type="EMBL" id="KAF1686118.1"/>
    </source>
</evidence>
<dbReference type="Proteomes" id="UP000462066">
    <property type="component" value="Unassembled WGS sequence"/>
</dbReference>
<proteinExistence type="predicted"/>
<gene>
    <name evidence="2" type="ORF">B1992_09260</name>
</gene>
<accession>A0A7V8GM23</accession>
<protein>
    <submittedName>
        <fullName evidence="2">Uncharacterized protein</fullName>
    </submittedName>
</protein>
<organism evidence="2 3">
    <name type="scientific">Pseudoxanthomonas broegbernensis</name>
    <dbReference type="NCBI Taxonomy" id="83619"/>
    <lineage>
        <taxon>Bacteria</taxon>
        <taxon>Pseudomonadati</taxon>
        <taxon>Pseudomonadota</taxon>
        <taxon>Gammaproteobacteria</taxon>
        <taxon>Lysobacterales</taxon>
        <taxon>Lysobacteraceae</taxon>
        <taxon>Pseudoxanthomonas</taxon>
    </lineage>
</organism>
<dbReference type="AlphaFoldDB" id="A0A7V8GM23"/>
<sequence>MGPRADSARPAEPRGSGMPAGARPRWLPSIELGATLAALSAGILPALAIAFSPGGCCRHRPAWLITDTA</sequence>
<reference evidence="2 3" key="1">
    <citation type="submission" date="2017-10" db="EMBL/GenBank/DDBJ databases">
        <title>Whole genome sequencing of Pseudoxanthomonas broegbernensis DSM 12573(T).</title>
        <authorList>
            <person name="Kumar S."/>
            <person name="Bansal K."/>
            <person name="Kaur A."/>
            <person name="Patil P."/>
            <person name="Sharma S."/>
            <person name="Patil P.B."/>
        </authorList>
    </citation>
    <scope>NUCLEOTIDE SEQUENCE [LARGE SCALE GENOMIC DNA]</scope>
    <source>
        <strain evidence="2 3">DSM 12573</strain>
    </source>
</reference>
<name>A0A7V8GM23_9GAMM</name>
<comment type="caution">
    <text evidence="2">The sequence shown here is derived from an EMBL/GenBank/DDBJ whole genome shotgun (WGS) entry which is preliminary data.</text>
</comment>
<evidence type="ECO:0000313" key="3">
    <source>
        <dbReference type="Proteomes" id="UP000462066"/>
    </source>
</evidence>
<feature type="compositionally biased region" description="Basic and acidic residues" evidence="1">
    <location>
        <begin position="1"/>
        <end position="12"/>
    </location>
</feature>
<feature type="region of interest" description="Disordered" evidence="1">
    <location>
        <begin position="1"/>
        <end position="23"/>
    </location>
</feature>
<evidence type="ECO:0000256" key="1">
    <source>
        <dbReference type="SAM" id="MobiDB-lite"/>
    </source>
</evidence>